<dbReference type="KEGG" id="zca:113919340"/>
<reference evidence="2" key="1">
    <citation type="submission" date="2025-08" db="UniProtKB">
        <authorList>
            <consortium name="RefSeq"/>
        </authorList>
    </citation>
    <scope>IDENTIFICATION</scope>
    <source>
        <tissue evidence="2">Blood</tissue>
    </source>
</reference>
<dbReference type="OrthoDB" id="9809561at2759"/>
<organism evidence="1 2">
    <name type="scientific">Zalophus californianus</name>
    <name type="common">California sealion</name>
    <dbReference type="NCBI Taxonomy" id="9704"/>
    <lineage>
        <taxon>Eukaryota</taxon>
        <taxon>Metazoa</taxon>
        <taxon>Chordata</taxon>
        <taxon>Craniata</taxon>
        <taxon>Vertebrata</taxon>
        <taxon>Euteleostomi</taxon>
        <taxon>Mammalia</taxon>
        <taxon>Eutheria</taxon>
        <taxon>Laurasiatheria</taxon>
        <taxon>Carnivora</taxon>
        <taxon>Caniformia</taxon>
        <taxon>Pinnipedia</taxon>
        <taxon>Otariidae</taxon>
        <taxon>Zalophus</taxon>
    </lineage>
</organism>
<sequence>MGSTALLLVKLFAPNAEQMYIVNHLKESPAGEKRNVLEESARRAHEDIEDLADLNPSKLEAVIMPVLSRPRKNRKLRILPLEGSHSHQGRSEEAQLAPNRYRALSLSCVLICLSLYSQLMDYKLMMVRGVCLFC</sequence>
<keyword evidence="1" id="KW-1185">Reference proteome</keyword>
<protein>
    <submittedName>
        <fullName evidence="2">Glyoxalase ElbB-like isoform X1</fullName>
    </submittedName>
</protein>
<dbReference type="Gene3D" id="3.40.50.880">
    <property type="match status" value="1"/>
</dbReference>
<evidence type="ECO:0000313" key="1">
    <source>
        <dbReference type="Proteomes" id="UP000515165"/>
    </source>
</evidence>
<name>A0A6J2CPL4_ZALCA</name>
<gene>
    <name evidence="2" type="primary">LOC113919340</name>
</gene>
<proteinExistence type="predicted"/>
<dbReference type="RefSeq" id="XP_027444028.1">
    <property type="nucleotide sequence ID" value="XM_027588227.2"/>
</dbReference>
<accession>A0A6J2CPL4</accession>
<dbReference type="AlphaFoldDB" id="A0A6J2CPL4"/>
<evidence type="ECO:0000313" key="2">
    <source>
        <dbReference type="RefSeq" id="XP_027444028.1"/>
    </source>
</evidence>
<dbReference type="PANTHER" id="PTHR10224">
    <property type="entry name" value="ES1 PROTEIN HOMOLOG, MITOCHONDRIAL"/>
    <property type="match status" value="1"/>
</dbReference>
<dbReference type="SUPFAM" id="SSF52317">
    <property type="entry name" value="Class I glutamine amidotransferase-like"/>
    <property type="match status" value="1"/>
</dbReference>
<dbReference type="Proteomes" id="UP000515165">
    <property type="component" value="Chromosome 3"/>
</dbReference>
<dbReference type="InterPro" id="IPR029062">
    <property type="entry name" value="Class_I_gatase-like"/>
</dbReference>
<dbReference type="PANTHER" id="PTHR10224:SF5">
    <property type="entry name" value="GLUTAMINE AMIDOTRANSFERASE LIKE CLASS 1 DOMAIN CONTAINING 3A-LIKE1-RELATED"/>
    <property type="match status" value="1"/>
</dbReference>
<dbReference type="GeneID" id="113919340"/>